<feature type="region of interest" description="Disordered" evidence="1">
    <location>
        <begin position="1"/>
        <end position="53"/>
    </location>
</feature>
<dbReference type="Proteomes" id="UP001163846">
    <property type="component" value="Unassembled WGS sequence"/>
</dbReference>
<feature type="compositionally biased region" description="Low complexity" evidence="1">
    <location>
        <begin position="24"/>
        <end position="34"/>
    </location>
</feature>
<dbReference type="CDD" id="cd09917">
    <property type="entry name" value="F-box_SF"/>
    <property type="match status" value="1"/>
</dbReference>
<dbReference type="InterPro" id="IPR001810">
    <property type="entry name" value="F-box_dom"/>
</dbReference>
<dbReference type="Pfam" id="PF00646">
    <property type="entry name" value="F-box"/>
    <property type="match status" value="1"/>
</dbReference>
<dbReference type="SMART" id="SM00256">
    <property type="entry name" value="FBOX"/>
    <property type="match status" value="1"/>
</dbReference>
<keyword evidence="4" id="KW-1185">Reference proteome</keyword>
<evidence type="ECO:0000256" key="1">
    <source>
        <dbReference type="SAM" id="MobiDB-lite"/>
    </source>
</evidence>
<evidence type="ECO:0000313" key="4">
    <source>
        <dbReference type="Proteomes" id="UP001163846"/>
    </source>
</evidence>
<accession>A0AA38UC47</accession>
<evidence type="ECO:0000313" key="3">
    <source>
        <dbReference type="EMBL" id="KAJ3836175.1"/>
    </source>
</evidence>
<dbReference type="EMBL" id="MU806343">
    <property type="protein sequence ID" value="KAJ3836175.1"/>
    <property type="molecule type" value="Genomic_DNA"/>
</dbReference>
<feature type="domain" description="F-box" evidence="2">
    <location>
        <begin position="57"/>
        <end position="106"/>
    </location>
</feature>
<dbReference type="PROSITE" id="PS50181">
    <property type="entry name" value="FBOX"/>
    <property type="match status" value="1"/>
</dbReference>
<reference evidence="3" key="1">
    <citation type="submission" date="2022-08" db="EMBL/GenBank/DDBJ databases">
        <authorList>
            <consortium name="DOE Joint Genome Institute"/>
            <person name="Min B."/>
            <person name="Riley R."/>
            <person name="Sierra-Patev S."/>
            <person name="Naranjo-Ortiz M."/>
            <person name="Looney B."/>
            <person name="Konkel Z."/>
            <person name="Slot J.C."/>
            <person name="Sakamoto Y."/>
            <person name="Steenwyk J.L."/>
            <person name="Rokas A."/>
            <person name="Carro J."/>
            <person name="Camarero S."/>
            <person name="Ferreira P."/>
            <person name="Molpeceres G."/>
            <person name="Ruiz-Duenas F.J."/>
            <person name="Serrano A."/>
            <person name="Henrissat B."/>
            <person name="Drula E."/>
            <person name="Hughes K.W."/>
            <person name="Mata J.L."/>
            <person name="Ishikawa N.K."/>
            <person name="Vargas-Isla R."/>
            <person name="Ushijima S."/>
            <person name="Smith C.A."/>
            <person name="Ahrendt S."/>
            <person name="Andreopoulos W."/>
            <person name="He G."/>
            <person name="Labutti K."/>
            <person name="Lipzen A."/>
            <person name="Ng V."/>
            <person name="Sandor L."/>
            <person name="Barry K."/>
            <person name="Martinez A.T."/>
            <person name="Xiao Y."/>
            <person name="Gibbons J.G."/>
            <person name="Terashima K."/>
            <person name="Hibbett D.S."/>
            <person name="Grigoriev I.V."/>
        </authorList>
    </citation>
    <scope>NUCLEOTIDE SEQUENCE</scope>
    <source>
        <strain evidence="3">TFB9207</strain>
    </source>
</reference>
<dbReference type="SUPFAM" id="SSF81383">
    <property type="entry name" value="F-box domain"/>
    <property type="match status" value="1"/>
</dbReference>
<feature type="compositionally biased region" description="Polar residues" evidence="1">
    <location>
        <begin position="1"/>
        <end position="15"/>
    </location>
</feature>
<sequence length="707" mass="82453">MTKACNTNSSEQPPSNKRRKHDGPSTGSTTGNSTKTKKAGIKQEGSFTHRTQPKSKLSLLPSLNLDILLEIFSHLSPIDLLHLARTTKDLRSLLMRKNTTTIWKLAFKQVPEGMPECPQDMSYPAWTHLAFEPICHNCYTSNVRNISWVLRTRLCTRCAKSCLEYVGKFDAKKETDKAILDCVPFDEDYCGRVECCLVSDRRRFVKEFDSHKEDRKKFVEQKIAEVEARTDHALLCKLWSESLANERANELQQIRDERRTAIWEKLSEMGYLKELEFLKDEEAAEVEHPEYVPFYKHPFVRQPRALTNKSWDSAKDDLKVYMEIVRAYIKTKERQKLVWKRRELAALAWHEYRNDRCEPGAFLPNQIDIWLWDPVKTIIEQPSEVQVDQVSFEEVFRGLPHFIKTWQEDKMRQIKRCAAGNSQYEAFWPSKSELEQATCVLSCSNRYYHHVLGRCEDFHETCLMWFPEFIFHTCNSLKRKGHGGGKDDEEIVDLDSRESLTLTLEAWHFRRRQWSTKWLSVDDKASRTVSNILTACGMSPYTKVQEIDQEDPRLVCLKCTYGAKCDGERYCNVMTWRTAVLHNLKKHFGDGQTTFQRISSLDVEEAKRLEEAEPARRRSANPNFPQQPEHKPWRCTKCRDSSMEPGACTLPRLQRHYMRRHGHAKDAELVEDTHYYRAHDQPPPQPLQVRMKPRDPAAAADVQTKST</sequence>
<comment type="caution">
    <text evidence="3">The sequence shown here is derived from an EMBL/GenBank/DDBJ whole genome shotgun (WGS) entry which is preliminary data.</text>
</comment>
<name>A0AA38UC47_9AGAR</name>
<proteinExistence type="predicted"/>
<feature type="region of interest" description="Disordered" evidence="1">
    <location>
        <begin position="609"/>
        <end position="635"/>
    </location>
</feature>
<evidence type="ECO:0000259" key="2">
    <source>
        <dbReference type="PROSITE" id="PS50181"/>
    </source>
</evidence>
<dbReference type="AlphaFoldDB" id="A0AA38UC47"/>
<organism evidence="3 4">
    <name type="scientific">Lentinula raphanica</name>
    <dbReference type="NCBI Taxonomy" id="153919"/>
    <lineage>
        <taxon>Eukaryota</taxon>
        <taxon>Fungi</taxon>
        <taxon>Dikarya</taxon>
        <taxon>Basidiomycota</taxon>
        <taxon>Agaricomycotina</taxon>
        <taxon>Agaricomycetes</taxon>
        <taxon>Agaricomycetidae</taxon>
        <taxon>Agaricales</taxon>
        <taxon>Marasmiineae</taxon>
        <taxon>Omphalotaceae</taxon>
        <taxon>Lentinula</taxon>
    </lineage>
</organism>
<dbReference type="Gene3D" id="1.20.1280.50">
    <property type="match status" value="1"/>
</dbReference>
<feature type="region of interest" description="Disordered" evidence="1">
    <location>
        <begin position="677"/>
        <end position="707"/>
    </location>
</feature>
<protein>
    <recommendedName>
        <fullName evidence="2">F-box domain-containing protein</fullName>
    </recommendedName>
</protein>
<gene>
    <name evidence="3" type="ORF">F5878DRAFT_625885</name>
</gene>
<dbReference type="InterPro" id="IPR036047">
    <property type="entry name" value="F-box-like_dom_sf"/>
</dbReference>